<feature type="chain" id="PRO_5046337986" evidence="2">
    <location>
        <begin position="19"/>
        <end position="251"/>
    </location>
</feature>
<proteinExistence type="predicted"/>
<dbReference type="Gene3D" id="3.40.190.10">
    <property type="entry name" value="Periplasmic binding protein-like II"/>
    <property type="match status" value="2"/>
</dbReference>
<dbReference type="InterPro" id="IPR001638">
    <property type="entry name" value="Solute-binding_3/MltF_N"/>
</dbReference>
<dbReference type="PANTHER" id="PTHR35936:SF19">
    <property type="entry name" value="AMINO-ACID-BINDING PROTEIN YXEM-RELATED"/>
    <property type="match status" value="1"/>
</dbReference>
<dbReference type="EMBL" id="BMXE01000006">
    <property type="protein sequence ID" value="GHB40827.1"/>
    <property type="molecule type" value="Genomic_DNA"/>
</dbReference>
<dbReference type="RefSeq" id="WP_189437878.1">
    <property type="nucleotide sequence ID" value="NZ_BMXE01000006.1"/>
</dbReference>
<reference evidence="5" key="1">
    <citation type="journal article" date="2019" name="Int. J. Syst. Evol. Microbiol.">
        <title>The Global Catalogue of Microorganisms (GCM) 10K type strain sequencing project: providing services to taxonomists for standard genome sequencing and annotation.</title>
        <authorList>
            <consortium name="The Broad Institute Genomics Platform"/>
            <consortium name="The Broad Institute Genome Sequencing Center for Infectious Disease"/>
            <person name="Wu L."/>
            <person name="Ma J."/>
        </authorList>
    </citation>
    <scope>NUCLEOTIDE SEQUENCE [LARGE SCALE GENOMIC DNA]</scope>
    <source>
        <strain evidence="5">KCTC 12861</strain>
    </source>
</reference>
<gene>
    <name evidence="4" type="ORF">GCM10007094_32820</name>
</gene>
<dbReference type="SMART" id="SM00062">
    <property type="entry name" value="PBPb"/>
    <property type="match status" value="1"/>
</dbReference>
<comment type="caution">
    <text evidence="4">The sequence shown here is derived from an EMBL/GenBank/DDBJ whole genome shotgun (WGS) entry which is preliminary data.</text>
</comment>
<accession>A0ABQ3ELS0</accession>
<keyword evidence="1 2" id="KW-0732">Signal</keyword>
<keyword evidence="5" id="KW-1185">Reference proteome</keyword>
<evidence type="ECO:0000313" key="5">
    <source>
        <dbReference type="Proteomes" id="UP000637980"/>
    </source>
</evidence>
<protein>
    <submittedName>
        <fullName evidence="4">Amino acid ABC transporter substrate-binding protein</fullName>
    </submittedName>
</protein>
<evidence type="ECO:0000256" key="1">
    <source>
        <dbReference type="ARBA" id="ARBA00022729"/>
    </source>
</evidence>
<evidence type="ECO:0000259" key="3">
    <source>
        <dbReference type="SMART" id="SM00062"/>
    </source>
</evidence>
<dbReference type="SUPFAM" id="SSF53850">
    <property type="entry name" value="Periplasmic binding protein-like II"/>
    <property type="match status" value="1"/>
</dbReference>
<feature type="signal peptide" evidence="2">
    <location>
        <begin position="1"/>
        <end position="18"/>
    </location>
</feature>
<sequence length="251" mass="27689">MRALILATVLFSAVSANAATLTVGTTGTIYPMTFTRNDELQGFDIDVINAIADVTGDDVEFVTMSLSSLIGALDAKKVQTIANQITITPERADKYLFSDPYVIDGAQVVIRDGNENEITGVEDLRGRSVGVILGSNFEALLRELDYADEIDIRTYDTNILEQETVMGRIDAYVRDQMSAIQVIDEVKLPLKLAGTPFAPMYNGFPFAEDQEGEALRVKFDDALQVLRENGKLTEISEKWFGRDVTTENSQD</sequence>
<feature type="domain" description="Solute-binding protein family 3/N-terminal" evidence="3">
    <location>
        <begin position="20"/>
        <end position="243"/>
    </location>
</feature>
<evidence type="ECO:0000313" key="4">
    <source>
        <dbReference type="EMBL" id="GHB40827.1"/>
    </source>
</evidence>
<name>A0ABQ3ELS0_9HYPH</name>
<dbReference type="Proteomes" id="UP000637980">
    <property type="component" value="Unassembled WGS sequence"/>
</dbReference>
<dbReference type="Pfam" id="PF00497">
    <property type="entry name" value="SBP_bac_3"/>
    <property type="match status" value="1"/>
</dbReference>
<evidence type="ECO:0000256" key="2">
    <source>
        <dbReference type="SAM" id="SignalP"/>
    </source>
</evidence>
<organism evidence="4 5">
    <name type="scientific">Pseudovibrio japonicus</name>
    <dbReference type="NCBI Taxonomy" id="366534"/>
    <lineage>
        <taxon>Bacteria</taxon>
        <taxon>Pseudomonadati</taxon>
        <taxon>Pseudomonadota</taxon>
        <taxon>Alphaproteobacteria</taxon>
        <taxon>Hyphomicrobiales</taxon>
        <taxon>Stappiaceae</taxon>
        <taxon>Pseudovibrio</taxon>
    </lineage>
</organism>
<dbReference type="PANTHER" id="PTHR35936">
    <property type="entry name" value="MEMBRANE-BOUND LYTIC MUREIN TRANSGLYCOSYLASE F"/>
    <property type="match status" value="1"/>
</dbReference>